<evidence type="ECO:0000313" key="2">
    <source>
        <dbReference type="Proteomes" id="UP000322887"/>
    </source>
</evidence>
<protein>
    <submittedName>
        <fullName evidence="1">Uncharacterized protein</fullName>
    </submittedName>
</protein>
<dbReference type="EMBL" id="CP042910">
    <property type="protein sequence ID" value="QEG14197.1"/>
    <property type="molecule type" value="Genomic_DNA"/>
</dbReference>
<dbReference type="Proteomes" id="UP000322887">
    <property type="component" value="Chromosome"/>
</dbReference>
<organism evidence="1 2">
    <name type="scientific">Gimesia maris</name>
    <dbReference type="NCBI Taxonomy" id="122"/>
    <lineage>
        <taxon>Bacteria</taxon>
        <taxon>Pseudomonadati</taxon>
        <taxon>Planctomycetota</taxon>
        <taxon>Planctomycetia</taxon>
        <taxon>Planctomycetales</taxon>
        <taxon>Planctomycetaceae</taxon>
        <taxon>Gimesia</taxon>
    </lineage>
</organism>
<proteinExistence type="predicted"/>
<gene>
    <name evidence="1" type="ORF">GmarT_00300</name>
</gene>
<dbReference type="GeneID" id="98644735"/>
<reference evidence="1 2" key="1">
    <citation type="submission" date="2019-08" db="EMBL/GenBank/DDBJ databases">
        <title>Deep-cultivation of Planctomycetes and their phenomic and genomic characterization uncovers novel biology.</title>
        <authorList>
            <person name="Wiegand S."/>
            <person name="Jogler M."/>
            <person name="Boedeker C."/>
            <person name="Pinto D."/>
            <person name="Vollmers J."/>
            <person name="Rivas-Marin E."/>
            <person name="Kohn T."/>
            <person name="Peeters S.H."/>
            <person name="Heuer A."/>
            <person name="Rast P."/>
            <person name="Oberbeckmann S."/>
            <person name="Bunk B."/>
            <person name="Jeske O."/>
            <person name="Meyerdierks A."/>
            <person name="Storesund J.E."/>
            <person name="Kallscheuer N."/>
            <person name="Luecker S."/>
            <person name="Lage O.M."/>
            <person name="Pohl T."/>
            <person name="Merkel B.J."/>
            <person name="Hornburger P."/>
            <person name="Mueller R.-W."/>
            <person name="Bruemmer F."/>
            <person name="Labrenz M."/>
            <person name="Spormann A.M."/>
            <person name="Op den Camp H."/>
            <person name="Overmann J."/>
            <person name="Amann R."/>
            <person name="Jetten M.S.M."/>
            <person name="Mascher T."/>
            <person name="Medema M.H."/>
            <person name="Devos D.P."/>
            <person name="Kaster A.-K."/>
            <person name="Ovreas L."/>
            <person name="Rohde M."/>
            <person name="Galperin M.Y."/>
            <person name="Jogler C."/>
        </authorList>
    </citation>
    <scope>NUCLEOTIDE SEQUENCE [LARGE SCALE GENOMIC DNA]</scope>
    <source>
        <strain evidence="1 2">DSM 8797</strain>
    </source>
</reference>
<keyword evidence="2" id="KW-1185">Reference proteome</keyword>
<name>A0ABX5YF51_9PLAN</name>
<accession>A0ABX5YF51</accession>
<evidence type="ECO:0000313" key="1">
    <source>
        <dbReference type="EMBL" id="QEG14197.1"/>
    </source>
</evidence>
<dbReference type="RefSeq" id="WP_002644897.1">
    <property type="nucleotide sequence ID" value="NZ_CP042910.1"/>
</dbReference>
<sequence length="66" mass="7629">MNDDTTHKNITDDQLAPAENWSVWRQGDDGNRFLIEAGLSEEVAKRKVAEFESHGHKQLYWATQSR</sequence>